<reference evidence="5 6" key="1">
    <citation type="journal article" date="2020" name="Nature">
        <title>Six reference-quality genomes reveal evolution of bat adaptations.</title>
        <authorList>
            <person name="Jebb D."/>
            <person name="Huang Z."/>
            <person name="Pippel M."/>
            <person name="Hughes G.M."/>
            <person name="Lavrichenko K."/>
            <person name="Devanna P."/>
            <person name="Winkler S."/>
            <person name="Jermiin L.S."/>
            <person name="Skirmuntt E.C."/>
            <person name="Katzourakis A."/>
            <person name="Burkitt-Gray L."/>
            <person name="Ray D.A."/>
            <person name="Sullivan K.A.M."/>
            <person name="Roscito J.G."/>
            <person name="Kirilenko B.M."/>
            <person name="Davalos L.M."/>
            <person name="Corthals A.P."/>
            <person name="Power M.L."/>
            <person name="Jones G."/>
            <person name="Ransome R.D."/>
            <person name="Dechmann D.K.N."/>
            <person name="Locatelli A.G."/>
            <person name="Puechmaille S.J."/>
            <person name="Fedrigo O."/>
            <person name="Jarvis E.D."/>
            <person name="Hiller M."/>
            <person name="Vernes S.C."/>
            <person name="Myers E.W."/>
            <person name="Teeling E.C."/>
        </authorList>
    </citation>
    <scope>NUCLEOTIDE SEQUENCE [LARGE SCALE GENOMIC DNA]</scope>
    <source>
        <strain evidence="5">Bat1K_MPI-CBG_1</strain>
    </source>
</reference>
<gene>
    <name evidence="5" type="ORF">HJG60_011472</name>
</gene>
<evidence type="ECO:0000256" key="2">
    <source>
        <dbReference type="ARBA" id="ARBA00022553"/>
    </source>
</evidence>
<dbReference type="SUPFAM" id="SSF46966">
    <property type="entry name" value="Spectrin repeat"/>
    <property type="match status" value="1"/>
</dbReference>
<dbReference type="PANTHER" id="PTHR14514:SF3">
    <property type="entry name" value="NESPRIN-1"/>
    <property type="match status" value="1"/>
</dbReference>
<keyword evidence="4" id="KW-0472">Membrane</keyword>
<protein>
    <submittedName>
        <fullName evidence="5">Uncharacterized protein</fullName>
    </submittedName>
</protein>
<dbReference type="PANTHER" id="PTHR14514">
    <property type="entry name" value="PKA ANCHORING PROTEIN"/>
    <property type="match status" value="1"/>
</dbReference>
<proteinExistence type="predicted"/>
<dbReference type="EMBL" id="JABVXQ010000007">
    <property type="protein sequence ID" value="KAF6099717.1"/>
    <property type="molecule type" value="Genomic_DNA"/>
</dbReference>
<evidence type="ECO:0000256" key="4">
    <source>
        <dbReference type="ARBA" id="ARBA00023136"/>
    </source>
</evidence>
<keyword evidence="3" id="KW-0677">Repeat</keyword>
<dbReference type="AlphaFoldDB" id="A0A833ZMR1"/>
<sequence length="232" mass="26611">MGDVLGKLQELQSIYDTVLQMCSHRPQELQKCLVSKMHSKEDFDKACHWLKQANIVTFPEINLMNENTELHKQLAKYQLSLEPSPEYENLLLTLQRTRQAMLPSLNEVNDSYLSEKLNALPLQFNGITTLAKDKFYEVQEAILAQKEYASLIELTTQCLSELKDHFLKMNQVPTNLVIEEAVCLWNVCRTLLEEVAGLGGAMDGLTQKEESFHSTGQPWQPDRMLQLVTPYH</sequence>
<name>A0A833ZMR1_9CHIR</name>
<comment type="caution">
    <text evidence="5">The sequence shown here is derived from an EMBL/GenBank/DDBJ whole genome shotgun (WGS) entry which is preliminary data.</text>
</comment>
<keyword evidence="2" id="KW-0597">Phosphoprotein</keyword>
<evidence type="ECO:0000256" key="3">
    <source>
        <dbReference type="ARBA" id="ARBA00022737"/>
    </source>
</evidence>
<comment type="subcellular location">
    <subcellularLocation>
        <location evidence="1">Endomembrane system</location>
    </subcellularLocation>
</comment>
<evidence type="ECO:0000313" key="5">
    <source>
        <dbReference type="EMBL" id="KAF6099717.1"/>
    </source>
</evidence>
<evidence type="ECO:0000313" key="6">
    <source>
        <dbReference type="Proteomes" id="UP000664940"/>
    </source>
</evidence>
<organism evidence="5 6">
    <name type="scientific">Phyllostomus discolor</name>
    <name type="common">pale spear-nosed bat</name>
    <dbReference type="NCBI Taxonomy" id="89673"/>
    <lineage>
        <taxon>Eukaryota</taxon>
        <taxon>Metazoa</taxon>
        <taxon>Chordata</taxon>
        <taxon>Craniata</taxon>
        <taxon>Vertebrata</taxon>
        <taxon>Euteleostomi</taxon>
        <taxon>Mammalia</taxon>
        <taxon>Eutheria</taxon>
        <taxon>Laurasiatheria</taxon>
        <taxon>Chiroptera</taxon>
        <taxon>Yangochiroptera</taxon>
        <taxon>Phyllostomidae</taxon>
        <taxon>Phyllostominae</taxon>
        <taxon>Phyllostomus</taxon>
    </lineage>
</organism>
<accession>A0A833ZMR1</accession>
<evidence type="ECO:0000256" key="1">
    <source>
        <dbReference type="ARBA" id="ARBA00004308"/>
    </source>
</evidence>
<dbReference type="Gene3D" id="1.20.58.60">
    <property type="match status" value="1"/>
</dbReference>
<dbReference type="Proteomes" id="UP000664940">
    <property type="component" value="Unassembled WGS sequence"/>
</dbReference>